<dbReference type="PANTHER" id="PTHR35813:SF1">
    <property type="entry name" value="INNER MEMBRANE PROTEIN YBAN"/>
    <property type="match status" value="1"/>
</dbReference>
<evidence type="ECO:0000313" key="3">
    <source>
        <dbReference type="EMBL" id="MBE0382790.1"/>
    </source>
</evidence>
<gene>
    <name evidence="4" type="ORF">PCAR9_A31642</name>
    <name evidence="3" type="ORF">PCARR_a3625</name>
</gene>
<feature type="transmembrane region" description="Helical" evidence="2">
    <location>
        <begin position="105"/>
        <end position="123"/>
    </location>
</feature>
<dbReference type="GO" id="GO:0005886">
    <property type="term" value="C:plasma membrane"/>
    <property type="evidence" value="ECO:0007669"/>
    <property type="project" value="UniProtKB-SubCell"/>
</dbReference>
<evidence type="ECO:0000256" key="1">
    <source>
        <dbReference type="PIRNR" id="PIRNR016789"/>
    </source>
</evidence>
<keyword evidence="2" id="KW-1133">Transmembrane helix</keyword>
<dbReference type="RefSeq" id="WP_058547752.1">
    <property type="nucleotide sequence ID" value="NZ_AQGW01000019.1"/>
</dbReference>
<dbReference type="PANTHER" id="PTHR35813">
    <property type="entry name" value="INNER MEMBRANE PROTEIN YBAN"/>
    <property type="match status" value="1"/>
</dbReference>
<evidence type="ECO:0000313" key="4">
    <source>
        <dbReference type="EMBL" id="SOU42431.1"/>
    </source>
</evidence>
<dbReference type="AlphaFoldDB" id="A0A2K4XDP7"/>
<keyword evidence="1 2" id="KW-0472">Membrane</keyword>
<evidence type="ECO:0000313" key="6">
    <source>
        <dbReference type="Proteomes" id="UP000615003"/>
    </source>
</evidence>
<reference evidence="3 6" key="1">
    <citation type="submission" date="2015-06" db="EMBL/GenBank/DDBJ databases">
        <title>Genome sequence of Pseudoalteromonas carrageenovora.</title>
        <authorList>
            <person name="Xie B.-B."/>
            <person name="Rong J.-C."/>
            <person name="Qin Q.-L."/>
            <person name="Zhang Y.-Z."/>
        </authorList>
    </citation>
    <scope>NUCLEOTIDE SEQUENCE [LARGE SCALE GENOMIC DNA]</scope>
    <source>
        <strain evidence="3 6">IAM 12662</strain>
    </source>
</reference>
<dbReference type="Pfam" id="PF04304">
    <property type="entry name" value="DUF454"/>
    <property type="match status" value="1"/>
</dbReference>
<protein>
    <recommendedName>
        <fullName evidence="1">Inner membrane protein</fullName>
    </recommendedName>
</protein>
<keyword evidence="1" id="KW-1003">Cell membrane</keyword>
<dbReference type="GeneID" id="93665135"/>
<feature type="transmembrane region" description="Helical" evidence="2">
    <location>
        <begin position="80"/>
        <end position="99"/>
    </location>
</feature>
<dbReference type="EMBL" id="AQGW01000019">
    <property type="protein sequence ID" value="MBE0382790.1"/>
    <property type="molecule type" value="Genomic_DNA"/>
</dbReference>
<comment type="subcellular location">
    <subcellularLocation>
        <location evidence="1">Cell inner membrane</location>
        <topology evidence="1">Multi-pass membrane protein</topology>
    </subcellularLocation>
</comment>
<reference evidence="4 5" key="2">
    <citation type="submission" date="2017-11" db="EMBL/GenBank/DDBJ databases">
        <authorList>
            <person name="Han C.G."/>
        </authorList>
    </citation>
    <scope>NUCLEOTIDE SEQUENCE [LARGE SCALE GENOMIC DNA]</scope>
    <source>
        <strain evidence="5">ATCC 43555</strain>
        <strain evidence="4">ATCC43555</strain>
    </source>
</reference>
<evidence type="ECO:0000313" key="5">
    <source>
        <dbReference type="Proteomes" id="UP000238288"/>
    </source>
</evidence>
<dbReference type="EMBL" id="LT965928">
    <property type="protein sequence ID" value="SOU42431.1"/>
    <property type="molecule type" value="Genomic_DNA"/>
</dbReference>
<keyword evidence="2" id="KW-0812">Transmembrane</keyword>
<accession>A0A2K4XDP7</accession>
<dbReference type="Proteomes" id="UP000238288">
    <property type="component" value="Chromosome PCAR9a"/>
</dbReference>
<feature type="transmembrane region" description="Helical" evidence="2">
    <location>
        <begin position="12"/>
        <end position="32"/>
    </location>
</feature>
<organism evidence="4 5">
    <name type="scientific">Pseudoalteromonas carrageenovora IAM 12662</name>
    <dbReference type="NCBI Taxonomy" id="1314868"/>
    <lineage>
        <taxon>Bacteria</taxon>
        <taxon>Pseudomonadati</taxon>
        <taxon>Pseudomonadota</taxon>
        <taxon>Gammaproteobacteria</taxon>
        <taxon>Alteromonadales</taxon>
        <taxon>Pseudoalteromonadaceae</taxon>
        <taxon>Pseudoalteromonas</taxon>
    </lineage>
</organism>
<keyword evidence="1" id="KW-0997">Cell inner membrane</keyword>
<proteinExistence type="predicted"/>
<dbReference type="OrthoDB" id="9816293at2"/>
<keyword evidence="6" id="KW-1185">Reference proteome</keyword>
<sequence>MNIKSVFICYKNLWLKALGLMLVALGIIGIVLPVMPTTIFFILALTCFTRSSPALEHWLLNHPRYGVTLKQWQAHKVVPVKAKCYAAIGMLIGFVFLLYSSAPVWVIYLVAAIEISVMIYLILRPSHPPKSN</sequence>
<evidence type="ECO:0000256" key="2">
    <source>
        <dbReference type="SAM" id="Phobius"/>
    </source>
</evidence>
<name>A0A2K4XDP7_PSEVC</name>
<dbReference type="InterPro" id="IPR007401">
    <property type="entry name" value="DUF454"/>
</dbReference>
<dbReference type="Proteomes" id="UP000615003">
    <property type="component" value="Unassembled WGS sequence"/>
</dbReference>
<dbReference type="PIRSF" id="PIRSF016789">
    <property type="entry name" value="DUF454"/>
    <property type="match status" value="1"/>
</dbReference>